<feature type="transmembrane region" description="Helical" evidence="5">
    <location>
        <begin position="278"/>
        <end position="295"/>
    </location>
</feature>
<dbReference type="GO" id="GO:0015297">
    <property type="term" value="F:antiporter activity"/>
    <property type="evidence" value="ECO:0007669"/>
    <property type="project" value="InterPro"/>
</dbReference>
<feature type="transmembrane region" description="Helical" evidence="5">
    <location>
        <begin position="248"/>
        <end position="266"/>
    </location>
</feature>
<feature type="transmembrane region" description="Helical" evidence="5">
    <location>
        <begin position="223"/>
        <end position="242"/>
    </location>
</feature>
<dbReference type="InterPro" id="IPR006153">
    <property type="entry name" value="Cation/H_exchanger_TM"/>
</dbReference>
<accession>A0A1Y4L7Q9</accession>
<feature type="transmembrane region" description="Helical" evidence="5">
    <location>
        <begin position="91"/>
        <end position="114"/>
    </location>
</feature>
<keyword evidence="3 5" id="KW-1133">Transmembrane helix</keyword>
<evidence type="ECO:0000313" key="7">
    <source>
        <dbReference type="EMBL" id="OUP51910.1"/>
    </source>
</evidence>
<dbReference type="AlphaFoldDB" id="A0A1Y4L7Q9"/>
<dbReference type="GO" id="GO:1902600">
    <property type="term" value="P:proton transmembrane transport"/>
    <property type="evidence" value="ECO:0007669"/>
    <property type="project" value="InterPro"/>
</dbReference>
<dbReference type="RefSeq" id="WP_087373874.1">
    <property type="nucleotide sequence ID" value="NZ_NFKK01000015.1"/>
</dbReference>
<evidence type="ECO:0000259" key="6">
    <source>
        <dbReference type="Pfam" id="PF00999"/>
    </source>
</evidence>
<name>A0A1Y4L7Q9_9FIRM</name>
<feature type="transmembrane region" description="Helical" evidence="5">
    <location>
        <begin position="373"/>
        <end position="393"/>
    </location>
</feature>
<evidence type="ECO:0000256" key="4">
    <source>
        <dbReference type="ARBA" id="ARBA00023136"/>
    </source>
</evidence>
<feature type="transmembrane region" description="Helical" evidence="5">
    <location>
        <begin position="154"/>
        <end position="176"/>
    </location>
</feature>
<feature type="transmembrane region" description="Helical" evidence="5">
    <location>
        <begin position="301"/>
        <end position="319"/>
    </location>
</feature>
<dbReference type="Gene3D" id="1.20.1530.20">
    <property type="match status" value="1"/>
</dbReference>
<comment type="subcellular location">
    <subcellularLocation>
        <location evidence="1">Membrane</location>
        <topology evidence="1">Multi-pass membrane protein</topology>
    </subcellularLocation>
</comment>
<dbReference type="PANTHER" id="PTHR43021:SF2">
    <property type="entry name" value="CATION_H+ EXCHANGER DOMAIN-CONTAINING PROTEIN"/>
    <property type="match status" value="1"/>
</dbReference>
<comment type="caution">
    <text evidence="7">The sequence shown here is derived from an EMBL/GenBank/DDBJ whole genome shotgun (WGS) entry which is preliminary data.</text>
</comment>
<dbReference type="PANTHER" id="PTHR43021">
    <property type="entry name" value="NA(+)/H(+) ANTIPORTER-RELATED"/>
    <property type="match status" value="1"/>
</dbReference>
<keyword evidence="4 5" id="KW-0472">Membrane</keyword>
<feature type="transmembrane region" description="Helical" evidence="5">
    <location>
        <begin position="120"/>
        <end position="142"/>
    </location>
</feature>
<proteinExistence type="predicted"/>
<keyword evidence="2 5" id="KW-0812">Transmembrane</keyword>
<feature type="transmembrane region" description="Helical" evidence="5">
    <location>
        <begin position="6"/>
        <end position="22"/>
    </location>
</feature>
<dbReference type="EMBL" id="NFKK01000015">
    <property type="protein sequence ID" value="OUP51910.1"/>
    <property type="molecule type" value="Genomic_DNA"/>
</dbReference>
<evidence type="ECO:0000256" key="3">
    <source>
        <dbReference type="ARBA" id="ARBA00022989"/>
    </source>
</evidence>
<dbReference type="Pfam" id="PF00999">
    <property type="entry name" value="Na_H_Exchanger"/>
    <property type="match status" value="1"/>
</dbReference>
<dbReference type="Proteomes" id="UP000195897">
    <property type="component" value="Unassembled WGS sequence"/>
</dbReference>
<reference evidence="8" key="1">
    <citation type="submission" date="2017-04" db="EMBL/GenBank/DDBJ databases">
        <title>Function of individual gut microbiota members based on whole genome sequencing of pure cultures obtained from chicken caecum.</title>
        <authorList>
            <person name="Medvecky M."/>
            <person name="Cejkova D."/>
            <person name="Polansky O."/>
            <person name="Karasova D."/>
            <person name="Kubasova T."/>
            <person name="Cizek A."/>
            <person name="Rychlik I."/>
        </authorList>
    </citation>
    <scope>NUCLEOTIDE SEQUENCE [LARGE SCALE GENOMIC DNA]</scope>
    <source>
        <strain evidence="8">An180</strain>
    </source>
</reference>
<evidence type="ECO:0000256" key="5">
    <source>
        <dbReference type="SAM" id="Phobius"/>
    </source>
</evidence>
<evidence type="ECO:0000256" key="1">
    <source>
        <dbReference type="ARBA" id="ARBA00004141"/>
    </source>
</evidence>
<organism evidence="7 8">
    <name type="scientific">Butyricicoccus pullicaecorum</name>
    <dbReference type="NCBI Taxonomy" id="501571"/>
    <lineage>
        <taxon>Bacteria</taxon>
        <taxon>Bacillati</taxon>
        <taxon>Bacillota</taxon>
        <taxon>Clostridia</taxon>
        <taxon>Eubacteriales</taxon>
        <taxon>Butyricicoccaceae</taxon>
        <taxon>Butyricicoccus</taxon>
    </lineage>
</organism>
<gene>
    <name evidence="7" type="ORF">B5F17_11115</name>
</gene>
<dbReference type="InterPro" id="IPR038770">
    <property type="entry name" value="Na+/solute_symporter_sf"/>
</dbReference>
<dbReference type="GO" id="GO:0016020">
    <property type="term" value="C:membrane"/>
    <property type="evidence" value="ECO:0007669"/>
    <property type="project" value="UniProtKB-SubCell"/>
</dbReference>
<feature type="transmembrane region" description="Helical" evidence="5">
    <location>
        <begin position="61"/>
        <end position="79"/>
    </location>
</feature>
<feature type="transmembrane region" description="Helical" evidence="5">
    <location>
        <begin position="188"/>
        <end position="211"/>
    </location>
</feature>
<feature type="domain" description="Cation/H+ exchanger transmembrane" evidence="6">
    <location>
        <begin position="16"/>
        <end position="362"/>
    </location>
</feature>
<feature type="transmembrane region" description="Helical" evidence="5">
    <location>
        <begin position="29"/>
        <end position="49"/>
    </location>
</feature>
<protein>
    <submittedName>
        <fullName evidence="7">Potassium transporter</fullName>
    </submittedName>
</protein>
<feature type="transmembrane region" description="Helical" evidence="5">
    <location>
        <begin position="340"/>
        <end position="361"/>
    </location>
</feature>
<sequence>MISNLLRLLIVVALGFLFGKLASKLKMPAVLGFLIAGMALGPNAANLLTLEILDAPAYERLISVLECGMGLMLGTEMVWKRMRRYGKQVLTITLTESLGTFLVVSAAFCAIFYLTGVPVFLGLIFGGIALATAPAPALSIVTEYHTDGPVTRTLIPLAVLDDVAAITVFLGVMSVVLKQTSGGNVPGYLILLVVLFPILIGLLVGLPVSALLRKSQNPKTNSVIALLGVLAAAGITMAANTYLMPFPILNFMLTGMVYSAVFANRIPEEQLDGMMSRCTPIIGGCFTLIILNLGAPLDYHLILNAGLFTAIYIVTRAVGKIGGAAIGAHLSHASVTVRKYLGLTLMPHSGVSLVLTGIAISSLTGTFSQYGDIVRGTIAAAAVINEVIAVFLARKGFQLAGELNAAQSSSTPSAQSA</sequence>
<evidence type="ECO:0000256" key="2">
    <source>
        <dbReference type="ARBA" id="ARBA00022692"/>
    </source>
</evidence>
<evidence type="ECO:0000313" key="8">
    <source>
        <dbReference type="Proteomes" id="UP000195897"/>
    </source>
</evidence>